<evidence type="ECO:0000313" key="2">
    <source>
        <dbReference type="Proteomes" id="UP000077363"/>
    </source>
</evidence>
<dbReference type="STRING" id="1182568.SU48_08475"/>
<protein>
    <submittedName>
        <fullName evidence="1">Uncharacterized protein</fullName>
    </submittedName>
</protein>
<dbReference type="Proteomes" id="UP000077363">
    <property type="component" value="Chromosome"/>
</dbReference>
<proteinExistence type="predicted"/>
<dbReference type="AlphaFoldDB" id="A0A172T9V7"/>
<dbReference type="PATRIC" id="fig|1182568.3.peg.1762"/>
<accession>A0A172T9V7</accession>
<dbReference type="KEGG" id="dpu:SU48_08475"/>
<reference evidence="1 2" key="1">
    <citation type="submission" date="2015-01" db="EMBL/GenBank/DDBJ databases">
        <title>Deinococcus puniceus/DY1/ whole genome sequencing.</title>
        <authorList>
            <person name="Kim M.K."/>
            <person name="Srinivasan S."/>
            <person name="Lee J.-J."/>
        </authorList>
    </citation>
    <scope>NUCLEOTIDE SEQUENCE [LARGE SCALE GENOMIC DNA]</scope>
    <source>
        <strain evidence="1 2">DY1</strain>
    </source>
</reference>
<gene>
    <name evidence="1" type="ORF">SU48_08475</name>
</gene>
<organism evidence="1 2">
    <name type="scientific">Deinococcus puniceus</name>
    <dbReference type="NCBI Taxonomy" id="1182568"/>
    <lineage>
        <taxon>Bacteria</taxon>
        <taxon>Thermotogati</taxon>
        <taxon>Deinococcota</taxon>
        <taxon>Deinococci</taxon>
        <taxon>Deinococcales</taxon>
        <taxon>Deinococcaceae</taxon>
        <taxon>Deinococcus</taxon>
    </lineage>
</organism>
<sequence>MHLLRRDYQFEYRDFLGVDQQAKADVWVSTGGERAVVVLHNISHTGQQARAALSSLNYSWLPYLLRPDTQLEVLVLRPADDGGAKARAWVLPLSA</sequence>
<dbReference type="EMBL" id="CP011387">
    <property type="protein sequence ID" value="ANE43805.1"/>
    <property type="molecule type" value="Genomic_DNA"/>
</dbReference>
<evidence type="ECO:0000313" key="1">
    <source>
        <dbReference type="EMBL" id="ANE43805.1"/>
    </source>
</evidence>
<keyword evidence="2" id="KW-1185">Reference proteome</keyword>
<dbReference type="OrthoDB" id="70752at2"/>
<name>A0A172T9V7_9DEIO</name>